<dbReference type="EMBL" id="RYZZ01000052">
    <property type="protein sequence ID" value="RUQ24268.1"/>
    <property type="molecule type" value="Genomic_DNA"/>
</dbReference>
<sequence>MEFLFIFLYFLIITIVIEVAVVLFNLTGMKTKVSRFQVISMLTGTGFTTDESKVIIDHPVRRKIAAFLILFGAFSMAVIISSISSILADDLRIDKLSYICAALILLLAVVHIPWVRKKASNRLEDVMEHNYQMYERPIKDILYLKENDLVTDINVGKDSKLIDKKVADVISEEDDISILFIKRGQMQIRRDLYDCEMQEGDQLFLYGNRKEMEEKFREELDNKTKKQ</sequence>
<dbReference type="GO" id="GO:0008324">
    <property type="term" value="F:monoatomic cation transmembrane transporter activity"/>
    <property type="evidence" value="ECO:0007669"/>
    <property type="project" value="InterPro"/>
</dbReference>
<keyword evidence="1" id="KW-0472">Membrane</keyword>
<feature type="transmembrane region" description="Helical" evidence="1">
    <location>
        <begin position="6"/>
        <end position="26"/>
    </location>
</feature>
<organism evidence="3 4">
    <name type="scientific">Peribacillus cavernae</name>
    <dbReference type="NCBI Taxonomy" id="1674310"/>
    <lineage>
        <taxon>Bacteria</taxon>
        <taxon>Bacillati</taxon>
        <taxon>Bacillota</taxon>
        <taxon>Bacilli</taxon>
        <taxon>Bacillales</taxon>
        <taxon>Bacillaceae</taxon>
        <taxon>Peribacillus</taxon>
    </lineage>
</organism>
<evidence type="ECO:0000313" key="3">
    <source>
        <dbReference type="EMBL" id="RUQ24268.1"/>
    </source>
</evidence>
<protein>
    <recommendedName>
        <fullName evidence="2">RCK C-terminal domain-containing protein</fullName>
    </recommendedName>
</protein>
<dbReference type="PROSITE" id="PS51202">
    <property type="entry name" value="RCK_C"/>
    <property type="match status" value="1"/>
</dbReference>
<proteinExistence type="predicted"/>
<evidence type="ECO:0000313" key="4">
    <source>
        <dbReference type="Proteomes" id="UP000267430"/>
    </source>
</evidence>
<dbReference type="RefSeq" id="WP_126867301.1">
    <property type="nucleotide sequence ID" value="NZ_JAUSTX010000012.1"/>
</dbReference>
<gene>
    <name evidence="3" type="ORF">ELQ35_21805</name>
</gene>
<dbReference type="InterPro" id="IPR036721">
    <property type="entry name" value="RCK_C_sf"/>
</dbReference>
<dbReference type="GO" id="GO:0006813">
    <property type="term" value="P:potassium ion transport"/>
    <property type="evidence" value="ECO:0007669"/>
    <property type="project" value="InterPro"/>
</dbReference>
<dbReference type="SUPFAM" id="SSF116726">
    <property type="entry name" value="TrkA C-terminal domain-like"/>
    <property type="match status" value="1"/>
</dbReference>
<dbReference type="OrthoDB" id="369355at2"/>
<keyword evidence="1" id="KW-1133">Transmembrane helix</keyword>
<dbReference type="AlphaFoldDB" id="A0A433H7K2"/>
<reference evidence="3 4" key="1">
    <citation type="submission" date="2018-12" db="EMBL/GenBank/DDBJ databases">
        <title>Bacillus chawlae sp. nov., Bacillus glennii sp. nov., and Bacillus saganii sp. nov. Isolated from the Vehicle Assembly Building at Kennedy Space Center where the Viking Spacecraft were Assembled.</title>
        <authorList>
            <person name="Seuylemezian A."/>
            <person name="Vaishampayan P."/>
        </authorList>
    </citation>
    <scope>NUCLEOTIDE SEQUENCE [LARGE SCALE GENOMIC DNA]</scope>
    <source>
        <strain evidence="3 4">L5</strain>
    </source>
</reference>
<keyword evidence="1" id="KW-0812">Transmembrane</keyword>
<feature type="transmembrane region" description="Helical" evidence="1">
    <location>
        <begin position="96"/>
        <end position="115"/>
    </location>
</feature>
<feature type="domain" description="RCK C-terminal" evidence="2">
    <location>
        <begin position="136"/>
        <end position="221"/>
    </location>
</feature>
<name>A0A433H7K2_9BACI</name>
<dbReference type="Proteomes" id="UP000267430">
    <property type="component" value="Unassembled WGS sequence"/>
</dbReference>
<dbReference type="Gene3D" id="3.30.70.1450">
    <property type="entry name" value="Regulator of K+ conductance, C-terminal domain"/>
    <property type="match status" value="1"/>
</dbReference>
<evidence type="ECO:0000256" key="1">
    <source>
        <dbReference type="SAM" id="Phobius"/>
    </source>
</evidence>
<evidence type="ECO:0000259" key="2">
    <source>
        <dbReference type="PROSITE" id="PS51202"/>
    </source>
</evidence>
<comment type="caution">
    <text evidence="3">The sequence shown here is derived from an EMBL/GenBank/DDBJ whole genome shotgun (WGS) entry which is preliminary data.</text>
</comment>
<feature type="transmembrane region" description="Helical" evidence="1">
    <location>
        <begin position="64"/>
        <end position="84"/>
    </location>
</feature>
<dbReference type="Pfam" id="PF02080">
    <property type="entry name" value="TrkA_C"/>
    <property type="match status" value="1"/>
</dbReference>
<dbReference type="InterPro" id="IPR006037">
    <property type="entry name" value="RCK_C"/>
</dbReference>
<accession>A0A433H7K2</accession>
<keyword evidence="4" id="KW-1185">Reference proteome</keyword>